<dbReference type="RefSeq" id="WP_194369531.1">
    <property type="nucleotide sequence ID" value="NZ_CP063767.1"/>
</dbReference>
<accession>A0A7S7M7E5</accession>
<proteinExistence type="predicted"/>
<dbReference type="Proteomes" id="UP000593735">
    <property type="component" value="Chromosome"/>
</dbReference>
<evidence type="ECO:0000313" key="3">
    <source>
        <dbReference type="Proteomes" id="UP000593735"/>
    </source>
</evidence>
<evidence type="ECO:0000259" key="1">
    <source>
        <dbReference type="Pfam" id="PF19328"/>
    </source>
</evidence>
<dbReference type="InterPro" id="IPR036291">
    <property type="entry name" value="NAD(P)-bd_dom_sf"/>
</dbReference>
<sequence>MGRRPIRVVQYGCGKMAKYTIRYLHEHGAQLVGAIDTNPDVVGVDAGEFAGLPVKLGVKISADAEQVLDESAPDVAILELFSLMDDIEPMAEQCVARGISVITTCEEATFPWTTSSAVTNRLDAIARETGATMIGAGMEDVFWVHVVGLLAGAVNRIDKIEGAVSYNVEEYGLALAKAHGVGLTPDEFENTLAHPDEVVPSYVWNSNEALAQLLGLTISEIVQENVPYLAEKDTYSETMGATIAAGRVLGMNTRVTTKTYQGIDIVTSQIGKVYGPDDGDLCDWRISGEPDTTFHVDKPATVEHTCATVVQRIPTVLAAPAGYHTFDELEPLRYLTQPLAIEEDSGCDCGCC</sequence>
<dbReference type="Gene3D" id="3.40.50.720">
    <property type="entry name" value="NAD(P)-binding Rossmann-like Domain"/>
    <property type="match status" value="1"/>
</dbReference>
<dbReference type="Pfam" id="PF19328">
    <property type="entry name" value="DAP_DH_C"/>
    <property type="match status" value="1"/>
</dbReference>
<dbReference type="SUPFAM" id="SSF51735">
    <property type="entry name" value="NAD(P)-binding Rossmann-fold domains"/>
    <property type="match status" value="1"/>
</dbReference>
<dbReference type="AlphaFoldDB" id="A0A7S7M7E5"/>
<organism evidence="2 3">
    <name type="scientific">Thermophilibacter immobilis</name>
    <dbReference type="NCBI Taxonomy" id="2779519"/>
    <lineage>
        <taxon>Bacteria</taxon>
        <taxon>Bacillati</taxon>
        <taxon>Actinomycetota</taxon>
        <taxon>Coriobacteriia</taxon>
        <taxon>Coriobacteriales</taxon>
        <taxon>Atopobiaceae</taxon>
        <taxon>Thermophilibacter</taxon>
    </lineage>
</organism>
<dbReference type="KEGG" id="tio:INP52_04835"/>
<protein>
    <submittedName>
        <fullName evidence="2">Dihydrodipicolinate reductase</fullName>
    </submittedName>
</protein>
<dbReference type="CDD" id="cd24146">
    <property type="entry name" value="nat-AmDH_N_like"/>
    <property type="match status" value="1"/>
</dbReference>
<name>A0A7S7M7E5_9ACTN</name>
<feature type="domain" description="2,4-diaminopentanoate dehydrogenase C-terminal" evidence="1">
    <location>
        <begin position="147"/>
        <end position="330"/>
    </location>
</feature>
<evidence type="ECO:0000313" key="2">
    <source>
        <dbReference type="EMBL" id="QOY59782.1"/>
    </source>
</evidence>
<dbReference type="InterPro" id="IPR045760">
    <property type="entry name" value="DAP_DH_C"/>
</dbReference>
<dbReference type="EMBL" id="CP063767">
    <property type="protein sequence ID" value="QOY59782.1"/>
    <property type="molecule type" value="Genomic_DNA"/>
</dbReference>
<keyword evidence="3" id="KW-1185">Reference proteome</keyword>
<reference evidence="2 3" key="1">
    <citation type="submission" date="2020-10" db="EMBL/GenBank/DDBJ databases">
        <title>Olsenella immobilis sp.nov., isolated from the mud in a fermentation cellar used for the production of Chinese strong-flavoured liquor.</title>
        <authorList>
            <person name="Lu L."/>
        </authorList>
    </citation>
    <scope>NUCLEOTIDE SEQUENCE [LARGE SCALE GENOMIC DNA]</scope>
    <source>
        <strain evidence="2 3">LZLJ-2</strain>
    </source>
</reference>
<gene>
    <name evidence="2" type="ORF">INP52_04835</name>
</gene>